<sequence>MLSDHQLSVWKQGAKMMGHSVRNFTKCHVRNEQICSKLVNCKSCSLNLHCQWELQQQECHAIPAQLCGEGWHHVGEACLRINSSRESYDNAQHYCKNLDGNIASLTTPKQVDFVLDELQKYQLQEKVRETPRFKMVCCFERCPS</sequence>
<gene>
    <name evidence="1" type="ORF">GSONMT00062373001</name>
</gene>
<dbReference type="EMBL" id="FR917064">
    <property type="protein sequence ID" value="CDQ94193.1"/>
    <property type="molecule type" value="Genomic_DNA"/>
</dbReference>
<accession>A0A060YQT3</accession>
<dbReference type="InterPro" id="IPR016186">
    <property type="entry name" value="C-type_lectin-like/link_sf"/>
</dbReference>
<evidence type="ECO:0000313" key="1">
    <source>
        <dbReference type="EMBL" id="CDQ94193.1"/>
    </source>
</evidence>
<evidence type="ECO:0000313" key="2">
    <source>
        <dbReference type="Proteomes" id="UP000193380"/>
    </source>
</evidence>
<dbReference type="SUPFAM" id="SSF56436">
    <property type="entry name" value="C-type lectin-like"/>
    <property type="match status" value="1"/>
</dbReference>
<dbReference type="Gene3D" id="3.10.100.10">
    <property type="entry name" value="Mannose-Binding Protein A, subunit A"/>
    <property type="match status" value="1"/>
</dbReference>
<reference evidence="1" key="1">
    <citation type="journal article" date="2014" name="Nat. Commun.">
        <title>The rainbow trout genome provides novel insights into evolution after whole-genome duplication in vertebrates.</title>
        <authorList>
            <person name="Berthelot C."/>
            <person name="Brunet F."/>
            <person name="Chalopin D."/>
            <person name="Juanchich A."/>
            <person name="Bernard M."/>
            <person name="Noel B."/>
            <person name="Bento P."/>
            <person name="Da Silva C."/>
            <person name="Labadie K."/>
            <person name="Alberti A."/>
            <person name="Aury J.M."/>
            <person name="Louis A."/>
            <person name="Dehais P."/>
            <person name="Bardou P."/>
            <person name="Montfort J."/>
            <person name="Klopp C."/>
            <person name="Cabau C."/>
            <person name="Gaspin C."/>
            <person name="Thorgaard G.H."/>
            <person name="Boussaha M."/>
            <person name="Quillet E."/>
            <person name="Guyomard R."/>
            <person name="Galiana D."/>
            <person name="Bobe J."/>
            <person name="Volff J.N."/>
            <person name="Genet C."/>
            <person name="Wincker P."/>
            <person name="Jaillon O."/>
            <person name="Roest Crollius H."/>
            <person name="Guiguen Y."/>
        </authorList>
    </citation>
    <scope>NUCLEOTIDE SEQUENCE [LARGE SCALE GENOMIC DNA]</scope>
</reference>
<dbReference type="InterPro" id="IPR016187">
    <property type="entry name" value="CTDL_fold"/>
</dbReference>
<name>A0A060YQT3_ONCMY</name>
<protein>
    <recommendedName>
        <fullName evidence="3">C-type lectin domain-containing protein</fullName>
    </recommendedName>
</protein>
<proteinExistence type="predicted"/>
<evidence type="ECO:0008006" key="3">
    <source>
        <dbReference type="Google" id="ProtNLM"/>
    </source>
</evidence>
<dbReference type="Proteomes" id="UP000193380">
    <property type="component" value="Unassembled WGS sequence"/>
</dbReference>
<dbReference type="PaxDb" id="8022-A0A060YQT3"/>
<reference evidence="1" key="2">
    <citation type="submission" date="2014-03" db="EMBL/GenBank/DDBJ databases">
        <authorList>
            <person name="Genoscope - CEA"/>
        </authorList>
    </citation>
    <scope>NUCLEOTIDE SEQUENCE</scope>
</reference>
<dbReference type="AlphaFoldDB" id="A0A060YQT3"/>
<dbReference type="STRING" id="8022.A0A060YQT3"/>
<organism evidence="1 2">
    <name type="scientific">Oncorhynchus mykiss</name>
    <name type="common">Rainbow trout</name>
    <name type="synonym">Salmo gairdneri</name>
    <dbReference type="NCBI Taxonomy" id="8022"/>
    <lineage>
        <taxon>Eukaryota</taxon>
        <taxon>Metazoa</taxon>
        <taxon>Chordata</taxon>
        <taxon>Craniata</taxon>
        <taxon>Vertebrata</taxon>
        <taxon>Euteleostomi</taxon>
        <taxon>Actinopterygii</taxon>
        <taxon>Neopterygii</taxon>
        <taxon>Teleostei</taxon>
        <taxon>Protacanthopterygii</taxon>
        <taxon>Salmoniformes</taxon>
        <taxon>Salmonidae</taxon>
        <taxon>Salmoninae</taxon>
        <taxon>Oncorhynchus</taxon>
    </lineage>
</organism>